<name>A0A8S5N537_9CAUD</name>
<sequence>MENIAVEVTENKSMYINFNSYAELIELMDNEKKYPTVLIGKNVKDETTFIDIESDFIEVETHQSNGWIRRNVYWRDMAVEELYDGRWQ</sequence>
<protein>
    <submittedName>
        <fullName evidence="1">Uncharacterized protein</fullName>
    </submittedName>
</protein>
<dbReference type="EMBL" id="BK015060">
    <property type="protein sequence ID" value="DAD89370.1"/>
    <property type="molecule type" value="Genomic_DNA"/>
</dbReference>
<proteinExistence type="predicted"/>
<accession>A0A8S5N537</accession>
<evidence type="ECO:0000313" key="1">
    <source>
        <dbReference type="EMBL" id="DAD89370.1"/>
    </source>
</evidence>
<organism evidence="1">
    <name type="scientific">Podoviridae sp. ctiJY10</name>
    <dbReference type="NCBI Taxonomy" id="2826572"/>
    <lineage>
        <taxon>Viruses</taxon>
        <taxon>Duplodnaviria</taxon>
        <taxon>Heunggongvirae</taxon>
        <taxon>Uroviricota</taxon>
        <taxon>Caudoviricetes</taxon>
    </lineage>
</organism>
<reference evidence="1" key="1">
    <citation type="journal article" date="2021" name="Proc. Natl. Acad. Sci. U.S.A.">
        <title>A Catalog of Tens of Thousands of Viruses from Human Metagenomes Reveals Hidden Associations with Chronic Diseases.</title>
        <authorList>
            <person name="Tisza M.J."/>
            <person name="Buck C.B."/>
        </authorList>
    </citation>
    <scope>NUCLEOTIDE SEQUENCE</scope>
    <source>
        <strain evidence="1">CtiJY10</strain>
    </source>
</reference>